<dbReference type="OrthoDB" id="1365747at2759"/>
<dbReference type="STRING" id="312017.Q23YQ3"/>
<dbReference type="GO" id="GO:0008964">
    <property type="term" value="F:phosphoenolpyruvate carboxylase activity"/>
    <property type="evidence" value="ECO:0007669"/>
    <property type="project" value="InterPro"/>
</dbReference>
<accession>Q23YQ3</accession>
<sequence length="932" mass="107765">MINIKRILGKRTDLLHFINGSSQQSLQQYQKASQGLQFLSGQSKQPKIHNQNFYQFSAMKRTFDLLNDQKKLKSVTNKEILLANFESRVQLRYQLLNSLFQTLPVDQINETSMLIPILTHACQKGLESGLSPEEVIDKFFKEYDQNQIYNTEQKKIDFLFRVVQFVERQVVLVDALEDANYSQINDLHGPESLGNLIERIRRHNLDDELLKQLSRFAVRVVLTAHPTQFYPKQVLSIINDLNEAIQSNDITQIQYLLWQLAKTPFFQREKPTPLDEAQFLIQYLENVFYDAVGTLQDRLRKVLGSKFDKQKEFHKFYTLGFWPGGDRDGNPFVRVETTKKVAKLLRTSILKCYIRDVRQVKKRLSFKGIYELLEEIENDFGSNFSYKPSVSLEQLYEKLDFIRQKIITDHNGLFLPIFENFQRKVHTFGYHFASIDIRQDSRVLDKTFKALQEKVPYMLPYNFEELPVQQKLDLLLSLKPLNTVPQLDDEVLNDTLQTFNAMREIQEENGEFGSYRFIISNCRGPLDVAKVYAMSQLTGGWSGNSKIDVVPLFETIDDLKSADKSMKELFSNGIYQKHLKFRKMRQTIMCGFSDGTKDGGYLGANWGIYQAKENLSKISRDYGVEAIFFDGRGGPPARGGGNKHLYYASQGPTIENHEIQITIQGQTISSNFGVTDSCLHNLELLMSAGLQNNVLEDPKRVLTQSQRDLLNELSEVSLKSYLEFKNHPKFMPYLLEKSPLKYYGEANIGSRPAKRSAGGEMKFEDLRAIPFVGAWSQLKQNVPGFYGLGTALKKLEAEGRLNEAADLYKDSLFFKALVQNSMMSMCKTYFPLTHYMLKDKQYSEFWNQIYNEFQETERLLLLITEQKQLLDNEPVIKQSIKLREQIVLPLLTIQQFALQRINKDHQEDLHKSYQNLIIRSLFGSINATRNAA</sequence>
<dbReference type="GO" id="GO:0006099">
    <property type="term" value="P:tricarboxylic acid cycle"/>
    <property type="evidence" value="ECO:0007669"/>
    <property type="project" value="InterPro"/>
</dbReference>
<proteinExistence type="predicted"/>
<dbReference type="Pfam" id="PF00311">
    <property type="entry name" value="PEPcase"/>
    <property type="match status" value="2"/>
</dbReference>
<dbReference type="GO" id="GO:0015977">
    <property type="term" value="P:carbon fixation"/>
    <property type="evidence" value="ECO:0007669"/>
    <property type="project" value="InterPro"/>
</dbReference>
<dbReference type="RefSeq" id="XP_001021914.2">
    <property type="nucleotide sequence ID" value="XM_001021914.3"/>
</dbReference>
<evidence type="ECO:0000313" key="1">
    <source>
        <dbReference type="EMBL" id="EAS01669.2"/>
    </source>
</evidence>
<organism evidence="1 2">
    <name type="scientific">Tetrahymena thermophila (strain SB210)</name>
    <dbReference type="NCBI Taxonomy" id="312017"/>
    <lineage>
        <taxon>Eukaryota</taxon>
        <taxon>Sar</taxon>
        <taxon>Alveolata</taxon>
        <taxon>Ciliophora</taxon>
        <taxon>Intramacronucleata</taxon>
        <taxon>Oligohymenophorea</taxon>
        <taxon>Hymenostomatida</taxon>
        <taxon>Tetrahymenina</taxon>
        <taxon>Tetrahymenidae</taxon>
        <taxon>Tetrahymena</taxon>
    </lineage>
</organism>
<dbReference type="PANTHER" id="PTHR30523">
    <property type="entry name" value="PHOSPHOENOLPYRUVATE CARBOXYLASE"/>
    <property type="match status" value="1"/>
</dbReference>
<dbReference type="InterPro" id="IPR015813">
    <property type="entry name" value="Pyrv/PenolPyrv_kinase-like_dom"/>
</dbReference>
<gene>
    <name evidence="1" type="ORF">TTHERM_01207690</name>
</gene>
<dbReference type="SUPFAM" id="SSF51621">
    <property type="entry name" value="Phosphoenolpyruvate/pyruvate domain"/>
    <property type="match status" value="1"/>
</dbReference>
<dbReference type="InParanoid" id="Q23YQ3"/>
<dbReference type="PRINTS" id="PR00150">
    <property type="entry name" value="PEPCARBXLASE"/>
</dbReference>
<dbReference type="Proteomes" id="UP000009168">
    <property type="component" value="Unassembled WGS sequence"/>
</dbReference>
<protein>
    <submittedName>
        <fullName evidence="1">Phosphoenolpyruvate carboxylase</fullName>
    </submittedName>
</protein>
<dbReference type="HOGENOM" id="CLU_006557_2_0_1"/>
<dbReference type="KEGG" id="tet:TTHERM_01207690"/>
<keyword evidence="2" id="KW-1185">Reference proteome</keyword>
<dbReference type="GO" id="GO:0005829">
    <property type="term" value="C:cytosol"/>
    <property type="evidence" value="ECO:0007669"/>
    <property type="project" value="TreeGrafter"/>
</dbReference>
<dbReference type="FunCoup" id="Q23YQ3">
    <property type="interactions" value="56"/>
</dbReference>
<dbReference type="GeneID" id="7834772"/>
<reference evidence="2" key="1">
    <citation type="journal article" date="2006" name="PLoS Biol.">
        <title>Macronuclear genome sequence of the ciliate Tetrahymena thermophila, a model eukaryote.</title>
        <authorList>
            <person name="Eisen J.A."/>
            <person name="Coyne R.S."/>
            <person name="Wu M."/>
            <person name="Wu D."/>
            <person name="Thiagarajan M."/>
            <person name="Wortman J.R."/>
            <person name="Badger J.H."/>
            <person name="Ren Q."/>
            <person name="Amedeo P."/>
            <person name="Jones K.M."/>
            <person name="Tallon L.J."/>
            <person name="Delcher A.L."/>
            <person name="Salzberg S.L."/>
            <person name="Silva J.C."/>
            <person name="Haas B.J."/>
            <person name="Majoros W.H."/>
            <person name="Farzad M."/>
            <person name="Carlton J.M."/>
            <person name="Smith R.K. Jr."/>
            <person name="Garg J."/>
            <person name="Pearlman R.E."/>
            <person name="Karrer K.M."/>
            <person name="Sun L."/>
            <person name="Manning G."/>
            <person name="Elde N.C."/>
            <person name="Turkewitz A.P."/>
            <person name="Asai D.J."/>
            <person name="Wilkes D.E."/>
            <person name="Wang Y."/>
            <person name="Cai H."/>
            <person name="Collins K."/>
            <person name="Stewart B.A."/>
            <person name="Lee S.R."/>
            <person name="Wilamowska K."/>
            <person name="Weinberg Z."/>
            <person name="Ruzzo W.L."/>
            <person name="Wloga D."/>
            <person name="Gaertig J."/>
            <person name="Frankel J."/>
            <person name="Tsao C.-C."/>
            <person name="Gorovsky M.A."/>
            <person name="Keeling P.J."/>
            <person name="Waller R.F."/>
            <person name="Patron N.J."/>
            <person name="Cherry J.M."/>
            <person name="Stover N.A."/>
            <person name="Krieger C.J."/>
            <person name="del Toro C."/>
            <person name="Ryder H.F."/>
            <person name="Williamson S.C."/>
            <person name="Barbeau R.A."/>
            <person name="Hamilton E.P."/>
            <person name="Orias E."/>
        </authorList>
    </citation>
    <scope>NUCLEOTIDE SEQUENCE [LARGE SCALE GENOMIC DNA]</scope>
    <source>
        <strain evidence="2">SB210</strain>
    </source>
</reference>
<dbReference type="PANTHER" id="PTHR30523:SF6">
    <property type="entry name" value="PHOSPHOENOLPYRUVATE CARBOXYLASE"/>
    <property type="match status" value="1"/>
</dbReference>
<dbReference type="AlphaFoldDB" id="Q23YQ3"/>
<name>Q23YQ3_TETTS</name>
<evidence type="ECO:0000313" key="2">
    <source>
        <dbReference type="Proteomes" id="UP000009168"/>
    </source>
</evidence>
<dbReference type="eggNOG" id="ENOG502QPVS">
    <property type="taxonomic scope" value="Eukaryota"/>
</dbReference>
<dbReference type="EMBL" id="GG662558">
    <property type="protein sequence ID" value="EAS01669.2"/>
    <property type="molecule type" value="Genomic_DNA"/>
</dbReference>
<dbReference type="InterPro" id="IPR021135">
    <property type="entry name" value="PEP_COase"/>
</dbReference>